<evidence type="ECO:0000256" key="1">
    <source>
        <dbReference type="SAM" id="MobiDB-lite"/>
    </source>
</evidence>
<feature type="domain" description="TNase-like" evidence="2">
    <location>
        <begin position="45"/>
        <end position="120"/>
    </location>
</feature>
<dbReference type="GO" id="GO:0003676">
    <property type="term" value="F:nucleic acid binding"/>
    <property type="evidence" value="ECO:0007669"/>
    <property type="project" value="InterPro"/>
</dbReference>
<sequence length="145" mass="15506">MVIRSIKNVLAIILLSLPFTACAPLPSVGPASDGVVVLDSPDLLVIDGDTFRRERVRIIGIDTPERGGPGYHKAKARLKELLKSGPVTMAPHGRDRYGRTLARVFVSGRDVAAVLKAEGFNKPTPKVNRPTLTATASGCHEDGIQ</sequence>
<protein>
    <recommendedName>
        <fullName evidence="2">TNase-like domain-containing protein</fullName>
    </recommendedName>
</protein>
<dbReference type="Pfam" id="PF00565">
    <property type="entry name" value="SNase"/>
    <property type="match status" value="1"/>
</dbReference>
<accession>A0A0F9LUH0</accession>
<name>A0A0F9LUH0_9ZZZZ</name>
<dbReference type="PROSITE" id="PS01284">
    <property type="entry name" value="TNASE_2"/>
    <property type="match status" value="1"/>
</dbReference>
<dbReference type="InterPro" id="IPR002071">
    <property type="entry name" value="Thermonucl_AS"/>
</dbReference>
<dbReference type="Gene3D" id="2.40.50.90">
    <property type="match status" value="1"/>
</dbReference>
<dbReference type="PROSITE" id="PS50830">
    <property type="entry name" value="TNASE_3"/>
    <property type="match status" value="1"/>
</dbReference>
<feature type="non-terminal residue" evidence="3">
    <location>
        <position position="145"/>
    </location>
</feature>
<dbReference type="EMBL" id="LAZR01010252">
    <property type="protein sequence ID" value="KKM67990.1"/>
    <property type="molecule type" value="Genomic_DNA"/>
</dbReference>
<proteinExistence type="predicted"/>
<feature type="region of interest" description="Disordered" evidence="1">
    <location>
        <begin position="126"/>
        <end position="145"/>
    </location>
</feature>
<comment type="caution">
    <text evidence="3">The sequence shown here is derived from an EMBL/GenBank/DDBJ whole genome shotgun (WGS) entry which is preliminary data.</text>
</comment>
<dbReference type="SUPFAM" id="SSF50199">
    <property type="entry name" value="Staphylococcal nuclease"/>
    <property type="match status" value="1"/>
</dbReference>
<dbReference type="InterPro" id="IPR016071">
    <property type="entry name" value="Staphylococal_nuclease_OB-fold"/>
</dbReference>
<evidence type="ECO:0000259" key="2">
    <source>
        <dbReference type="PROSITE" id="PS50830"/>
    </source>
</evidence>
<dbReference type="AlphaFoldDB" id="A0A0F9LUH0"/>
<evidence type="ECO:0000313" key="3">
    <source>
        <dbReference type="EMBL" id="KKM67990.1"/>
    </source>
</evidence>
<organism evidence="3">
    <name type="scientific">marine sediment metagenome</name>
    <dbReference type="NCBI Taxonomy" id="412755"/>
    <lineage>
        <taxon>unclassified sequences</taxon>
        <taxon>metagenomes</taxon>
        <taxon>ecological metagenomes</taxon>
    </lineage>
</organism>
<dbReference type="InterPro" id="IPR035437">
    <property type="entry name" value="SNase_OB-fold_sf"/>
</dbReference>
<reference evidence="3" key="1">
    <citation type="journal article" date="2015" name="Nature">
        <title>Complex archaea that bridge the gap between prokaryotes and eukaryotes.</title>
        <authorList>
            <person name="Spang A."/>
            <person name="Saw J.H."/>
            <person name="Jorgensen S.L."/>
            <person name="Zaremba-Niedzwiedzka K."/>
            <person name="Martijn J."/>
            <person name="Lind A.E."/>
            <person name="van Eijk R."/>
            <person name="Schleper C."/>
            <person name="Guy L."/>
            <person name="Ettema T.J."/>
        </authorList>
    </citation>
    <scope>NUCLEOTIDE SEQUENCE</scope>
</reference>
<dbReference type="GO" id="GO:0004518">
    <property type="term" value="F:nuclease activity"/>
    <property type="evidence" value="ECO:0007669"/>
    <property type="project" value="InterPro"/>
</dbReference>
<gene>
    <name evidence="3" type="ORF">LCGC14_1465500</name>
</gene>